<protein>
    <submittedName>
        <fullName evidence="2">Type VI secretion protein</fullName>
    </submittedName>
</protein>
<sequence length="252" mass="28258">MGWVRTKALTMEQPSAPSLTRWLFAGVLMAIIGVLLFILHASGTVKIISVINIWWVSLMPAGCWLLIFCLRCYLWDRDLKAHQFLLKEAEYGQQRWEDWAGRWLAVLSSAVLLPDHISAAHWGSERPQQYGLARRINYLPVEEPVQLSAMHALLTSIEERVQCLPEELPLYVTLITDNPSPELTSSFSNLWKEHIPGRAVPDDITVTGSFSLSEVEERLKQPVLTVNLLLVIQLNGGTAYSDGLAVLLLTSG</sequence>
<feature type="transmembrane region" description="Helical" evidence="1">
    <location>
        <begin position="53"/>
        <end position="74"/>
    </location>
</feature>
<gene>
    <name evidence="2" type="ORF">NCTC13465_02992</name>
</gene>
<dbReference type="Proteomes" id="UP000251721">
    <property type="component" value="Unassembled WGS sequence"/>
</dbReference>
<keyword evidence="1" id="KW-1133">Transmembrane helix</keyword>
<name>A0A2X3FEI1_KLEPN</name>
<reference evidence="2 3" key="1">
    <citation type="submission" date="2018-06" db="EMBL/GenBank/DDBJ databases">
        <authorList>
            <consortium name="Pathogen Informatics"/>
            <person name="Doyle S."/>
        </authorList>
    </citation>
    <scope>NUCLEOTIDE SEQUENCE [LARGE SCALE GENOMIC DNA]</scope>
    <source>
        <strain evidence="2 3">NCTC13465</strain>
    </source>
</reference>
<keyword evidence="1" id="KW-0472">Membrane</keyword>
<dbReference type="EMBL" id="UAWQ01000017">
    <property type="protein sequence ID" value="SQC44475.1"/>
    <property type="molecule type" value="Genomic_DNA"/>
</dbReference>
<proteinExistence type="predicted"/>
<evidence type="ECO:0000313" key="2">
    <source>
        <dbReference type="EMBL" id="SQC44475.1"/>
    </source>
</evidence>
<feature type="transmembrane region" description="Helical" evidence="1">
    <location>
        <begin position="21"/>
        <end position="41"/>
    </location>
</feature>
<keyword evidence="1" id="KW-0812">Transmembrane</keyword>
<organism evidence="2 3">
    <name type="scientific">Klebsiella pneumoniae</name>
    <dbReference type="NCBI Taxonomy" id="573"/>
    <lineage>
        <taxon>Bacteria</taxon>
        <taxon>Pseudomonadati</taxon>
        <taxon>Pseudomonadota</taxon>
        <taxon>Gammaproteobacteria</taxon>
        <taxon>Enterobacterales</taxon>
        <taxon>Enterobacteriaceae</taxon>
        <taxon>Klebsiella/Raoultella group</taxon>
        <taxon>Klebsiella</taxon>
        <taxon>Klebsiella pneumoniae complex</taxon>
    </lineage>
</organism>
<dbReference type="AlphaFoldDB" id="A0A2X3FEI1"/>
<accession>A0A2X3FEI1</accession>
<evidence type="ECO:0000313" key="3">
    <source>
        <dbReference type="Proteomes" id="UP000251721"/>
    </source>
</evidence>
<evidence type="ECO:0000256" key="1">
    <source>
        <dbReference type="SAM" id="Phobius"/>
    </source>
</evidence>